<protein>
    <submittedName>
        <fullName evidence="1">Uncharacterized protein</fullName>
    </submittedName>
</protein>
<organism evidence="1 2">
    <name type="scientific">[Clostridium] clostridioforme 90A8</name>
    <dbReference type="NCBI Taxonomy" id="999408"/>
    <lineage>
        <taxon>Bacteria</taxon>
        <taxon>Bacillati</taxon>
        <taxon>Bacillota</taxon>
        <taxon>Clostridia</taxon>
        <taxon>Lachnospirales</taxon>
        <taxon>Lachnospiraceae</taxon>
        <taxon>Enterocloster</taxon>
    </lineage>
</organism>
<dbReference type="HOGENOM" id="CLU_1238433_0_0_9"/>
<dbReference type="Proteomes" id="UP000013085">
    <property type="component" value="Unassembled WGS sequence"/>
</dbReference>
<name>A0A0E2H5P4_9FIRM</name>
<evidence type="ECO:0000313" key="2">
    <source>
        <dbReference type="Proteomes" id="UP000013085"/>
    </source>
</evidence>
<proteinExistence type="predicted"/>
<comment type="caution">
    <text evidence="1">The sequence shown here is derived from an EMBL/GenBank/DDBJ whole genome shotgun (WGS) entry which is preliminary data.</text>
</comment>
<reference evidence="1 2" key="1">
    <citation type="submission" date="2013-01" db="EMBL/GenBank/DDBJ databases">
        <title>The Genome Sequence of Clostridium clostridioforme 90A8.</title>
        <authorList>
            <consortium name="The Broad Institute Genome Sequencing Platform"/>
            <person name="Earl A."/>
            <person name="Ward D."/>
            <person name="Feldgarden M."/>
            <person name="Gevers D."/>
            <person name="Courvalin P."/>
            <person name="Lambert T."/>
            <person name="Walker B."/>
            <person name="Young S.K."/>
            <person name="Zeng Q."/>
            <person name="Gargeya S."/>
            <person name="Fitzgerald M."/>
            <person name="Haas B."/>
            <person name="Abouelleil A."/>
            <person name="Alvarado L."/>
            <person name="Arachchi H.M."/>
            <person name="Berlin A.M."/>
            <person name="Chapman S.B."/>
            <person name="Dewar J."/>
            <person name="Goldberg J."/>
            <person name="Griggs A."/>
            <person name="Gujja S."/>
            <person name="Hansen M."/>
            <person name="Howarth C."/>
            <person name="Imamovic A."/>
            <person name="Larimer J."/>
            <person name="McCowan C."/>
            <person name="Murphy C."/>
            <person name="Neiman D."/>
            <person name="Pearson M."/>
            <person name="Priest M."/>
            <person name="Roberts A."/>
            <person name="Saif S."/>
            <person name="Shea T."/>
            <person name="Sisk P."/>
            <person name="Sykes S."/>
            <person name="Wortman J."/>
            <person name="Nusbaum C."/>
            <person name="Birren B."/>
        </authorList>
    </citation>
    <scope>NUCLEOTIDE SEQUENCE [LARGE SCALE GENOMIC DNA]</scope>
    <source>
        <strain evidence="1 2">90A8</strain>
    </source>
</reference>
<sequence>MNEKELIGKVHSTVYHQCQRRGYAAPVDVLMEVGVLQKQKYEDWRFGRVDYLERVCTVNLRKLSFIMRQMQVCAQKSGLKSSFCYYKQWGVKKKNGQGHKPVVPLRFSKSGNPEIEKWYATYFVDTKRVAVLKAQQHIENPDFPKDSSHAAVLFFLGKEEPTMATKRIMPLHIGKGRTESQAVSDTICIENGLSIVENPKHHGKATTSGWAIRLSPPAGSGCG</sequence>
<accession>A0A0E2H5P4</accession>
<dbReference type="PATRIC" id="fig|999408.3.peg.4811"/>
<dbReference type="AlphaFoldDB" id="A0A0E2H5P4"/>
<dbReference type="EMBL" id="AGYR01000053">
    <property type="protein sequence ID" value="ENZ09273.1"/>
    <property type="molecule type" value="Genomic_DNA"/>
</dbReference>
<evidence type="ECO:0000313" key="1">
    <source>
        <dbReference type="EMBL" id="ENZ09273.1"/>
    </source>
</evidence>
<gene>
    <name evidence="1" type="ORF">HMPREF1090_04480</name>
</gene>